<evidence type="ECO:0000313" key="3">
    <source>
        <dbReference type="EMBL" id="KAK6956272.1"/>
    </source>
</evidence>
<dbReference type="AlphaFoldDB" id="A0AAX6MVS3"/>
<dbReference type="EMBL" id="JBANMG010000002">
    <property type="protein sequence ID" value="KAK6956272.1"/>
    <property type="molecule type" value="Genomic_DNA"/>
</dbReference>
<organism evidence="3 4">
    <name type="scientific">Daldinia eschscholtzii</name>
    <dbReference type="NCBI Taxonomy" id="292717"/>
    <lineage>
        <taxon>Eukaryota</taxon>
        <taxon>Fungi</taxon>
        <taxon>Dikarya</taxon>
        <taxon>Ascomycota</taxon>
        <taxon>Pezizomycotina</taxon>
        <taxon>Sordariomycetes</taxon>
        <taxon>Xylariomycetidae</taxon>
        <taxon>Xylariales</taxon>
        <taxon>Hypoxylaceae</taxon>
        <taxon>Daldinia</taxon>
    </lineage>
</organism>
<feature type="compositionally biased region" description="Basic residues" evidence="2">
    <location>
        <begin position="250"/>
        <end position="263"/>
    </location>
</feature>
<keyword evidence="4" id="KW-1185">Reference proteome</keyword>
<evidence type="ECO:0000256" key="1">
    <source>
        <dbReference type="SAM" id="Coils"/>
    </source>
</evidence>
<reference evidence="3 4" key="1">
    <citation type="journal article" date="2024" name="Front Chem Biol">
        <title>Unveiling the potential of Daldinia eschscholtzii MFLUCC 19-0629 through bioactivity and bioinformatics studies for enhanced sustainable agriculture production.</title>
        <authorList>
            <person name="Brooks S."/>
            <person name="Weaver J.A."/>
            <person name="Klomchit A."/>
            <person name="Alharthi S.A."/>
            <person name="Onlamun T."/>
            <person name="Nurani R."/>
            <person name="Vong T.K."/>
            <person name="Alberti F."/>
            <person name="Greco C."/>
        </authorList>
    </citation>
    <scope>NUCLEOTIDE SEQUENCE [LARGE SCALE GENOMIC DNA]</scope>
    <source>
        <strain evidence="3">MFLUCC 19-0629</strain>
    </source>
</reference>
<dbReference type="PANTHER" id="PTHR37315">
    <property type="entry name" value="UPF0311 PROTEIN BLR7842"/>
    <property type="match status" value="1"/>
</dbReference>
<dbReference type="Gene3D" id="2.40.160.20">
    <property type="match status" value="1"/>
</dbReference>
<name>A0AAX6MVS3_9PEZI</name>
<dbReference type="InterPro" id="IPR020915">
    <property type="entry name" value="UPF0311"/>
</dbReference>
<feature type="compositionally biased region" description="Low complexity" evidence="2">
    <location>
        <begin position="264"/>
        <end position="285"/>
    </location>
</feature>
<dbReference type="Pfam" id="PF11578">
    <property type="entry name" value="DUF3237"/>
    <property type="match status" value="1"/>
</dbReference>
<protein>
    <submittedName>
        <fullName evidence="3">Uncharacterized protein</fullName>
    </submittedName>
</protein>
<sequence>MANRPQLPLTTSDLTEASDWDTALVITDDWMKKIVPERRHSGWEAVERQWVGNKQLSQPRDSDPPRGLSRQELEAIERFPYPQTALPTPQLEFDFRMRVILSSQSASVAVNDGFKKWSTFSDGSWSGRFGYGLVVNGGQQSQDIVHGKIAATWVEGTHKLQTGDEVPAYIECKTRGNMTGPPDLVKALQDPEASRSVNPRSCLFRVWVTMKTTDERYAEKVNAGMWIGTHIVRRPEEDVVEEPVPEKTEKRHSHSLFGSRHRSPSPVTSRSSTTNSSRHSDTSSPSRHRSVLQRTFGHGNTTNPDIDPSIVQARERVMQAEAAERDADRALESARVRVREARAEVKRLELEAAEEARRAKIKQYHAREVSKRGKQLGRTLPI</sequence>
<evidence type="ECO:0000256" key="2">
    <source>
        <dbReference type="SAM" id="MobiDB-lite"/>
    </source>
</evidence>
<comment type="caution">
    <text evidence="3">The sequence shown here is derived from an EMBL/GenBank/DDBJ whole genome shotgun (WGS) entry which is preliminary data.</text>
</comment>
<accession>A0AAX6MVS3</accession>
<evidence type="ECO:0000313" key="4">
    <source>
        <dbReference type="Proteomes" id="UP001369815"/>
    </source>
</evidence>
<gene>
    <name evidence="3" type="ORF">Daesc_001547</name>
</gene>
<dbReference type="Proteomes" id="UP001369815">
    <property type="component" value="Unassembled WGS sequence"/>
</dbReference>
<feature type="coiled-coil region" evidence="1">
    <location>
        <begin position="324"/>
        <end position="358"/>
    </location>
</feature>
<keyword evidence="1" id="KW-0175">Coiled coil</keyword>
<feature type="region of interest" description="Disordered" evidence="2">
    <location>
        <begin position="237"/>
        <end position="289"/>
    </location>
</feature>
<dbReference type="PANTHER" id="PTHR37315:SF1">
    <property type="entry name" value="UPF0311 PROTEIN BLR7842"/>
    <property type="match status" value="1"/>
</dbReference>
<proteinExistence type="predicted"/>